<proteinExistence type="predicted"/>
<keyword evidence="1" id="KW-0150">Chloroplast</keyword>
<organism evidence="1">
    <name type="scientific">Keteleeria hainanensis</name>
    <dbReference type="NCBI Taxonomy" id="418983"/>
    <lineage>
        <taxon>Eukaryota</taxon>
        <taxon>Viridiplantae</taxon>
        <taxon>Streptophyta</taxon>
        <taxon>Embryophyta</taxon>
        <taxon>Tracheophyta</taxon>
        <taxon>Spermatophyta</taxon>
        <taxon>Pinopsida</taxon>
        <taxon>Pinidae</taxon>
        <taxon>Conifers I</taxon>
        <taxon>Pinales</taxon>
        <taxon>Pinaceae</taxon>
        <taxon>Keteleeria</taxon>
    </lineage>
</organism>
<geneLocation type="chloroplast" evidence="1"/>
<dbReference type="RefSeq" id="YP_011081965.1">
    <property type="nucleotide sequence ID" value="NC_087755.1"/>
</dbReference>
<gene>
    <name evidence="1" type="primary">ndhK</name>
</gene>
<protein>
    <submittedName>
        <fullName evidence="1">NADH-plastoquinone oxidoreductase subunit K</fullName>
    </submittedName>
</protein>
<keyword evidence="1" id="KW-0934">Plastid</keyword>
<dbReference type="GeneID" id="89424163"/>
<sequence>MRSEKEHRNGLYLVPSIRRGGGGREVKNDIKRMINPIKLPLLDQTIPNPVKLPQTIRRTNWARLSSIWPLLYGTSCVSVRTE</sequence>
<reference evidence="1" key="1">
    <citation type="journal article" date="2019" name="Mitochondrial DNA Part B Resour">
        <title>The complete chloroplast genome sequence of Keteleeria hainanensis (Pinaceae).</title>
        <authorList>
            <person name="Li D.-L."/>
            <person name="Yang Y."/>
            <person name="Yang S."/>
            <person name="Chen Y.-K."/>
        </authorList>
    </citation>
    <scope>NUCLEOTIDE SEQUENCE</scope>
</reference>
<name>A0A6B9VMA6_9CONI</name>
<dbReference type="AlphaFoldDB" id="A0A6B9VMA6"/>
<dbReference type="EMBL" id="MN180080">
    <property type="protein sequence ID" value="QHO05361.1"/>
    <property type="molecule type" value="Genomic_DNA"/>
</dbReference>
<evidence type="ECO:0000313" key="1">
    <source>
        <dbReference type="EMBL" id="QHO05361.1"/>
    </source>
</evidence>
<accession>A0A6B9VMA6</accession>
<reference evidence="1" key="2">
    <citation type="submission" date="2019-07" db="EMBL/GenBank/DDBJ databases">
        <authorList>
            <person name="Li D."/>
            <person name="Chen Y."/>
            <person name="Yang Y."/>
        </authorList>
    </citation>
    <scope>NUCLEOTIDE SEQUENCE</scope>
</reference>